<dbReference type="EMBL" id="JANPWB010000015">
    <property type="protein sequence ID" value="KAJ1092490.1"/>
    <property type="molecule type" value="Genomic_DNA"/>
</dbReference>
<organism evidence="1 2">
    <name type="scientific">Pleurodeles waltl</name>
    <name type="common">Iberian ribbed newt</name>
    <dbReference type="NCBI Taxonomy" id="8319"/>
    <lineage>
        <taxon>Eukaryota</taxon>
        <taxon>Metazoa</taxon>
        <taxon>Chordata</taxon>
        <taxon>Craniata</taxon>
        <taxon>Vertebrata</taxon>
        <taxon>Euteleostomi</taxon>
        <taxon>Amphibia</taxon>
        <taxon>Batrachia</taxon>
        <taxon>Caudata</taxon>
        <taxon>Salamandroidea</taxon>
        <taxon>Salamandridae</taxon>
        <taxon>Pleurodelinae</taxon>
        <taxon>Pleurodeles</taxon>
    </lineage>
</organism>
<proteinExistence type="predicted"/>
<dbReference type="Proteomes" id="UP001066276">
    <property type="component" value="Chromosome 11"/>
</dbReference>
<accession>A0AAV7LLM9</accession>
<evidence type="ECO:0000313" key="2">
    <source>
        <dbReference type="Proteomes" id="UP001066276"/>
    </source>
</evidence>
<comment type="caution">
    <text evidence="1">The sequence shown here is derived from an EMBL/GenBank/DDBJ whole genome shotgun (WGS) entry which is preliminary data.</text>
</comment>
<dbReference type="AlphaFoldDB" id="A0AAV7LLM9"/>
<reference evidence="1" key="1">
    <citation type="journal article" date="2022" name="bioRxiv">
        <title>Sequencing and chromosome-scale assembly of the giantPleurodeles waltlgenome.</title>
        <authorList>
            <person name="Brown T."/>
            <person name="Elewa A."/>
            <person name="Iarovenko S."/>
            <person name="Subramanian E."/>
            <person name="Araus A.J."/>
            <person name="Petzold A."/>
            <person name="Susuki M."/>
            <person name="Suzuki K.-i.T."/>
            <person name="Hayashi T."/>
            <person name="Toyoda A."/>
            <person name="Oliveira C."/>
            <person name="Osipova E."/>
            <person name="Leigh N.D."/>
            <person name="Simon A."/>
            <person name="Yun M.H."/>
        </authorList>
    </citation>
    <scope>NUCLEOTIDE SEQUENCE</scope>
    <source>
        <strain evidence="1">20211129_DDA</strain>
        <tissue evidence="1">Liver</tissue>
    </source>
</reference>
<name>A0AAV7LLM9_PLEWA</name>
<gene>
    <name evidence="1" type="ORF">NDU88_005600</name>
</gene>
<keyword evidence="2" id="KW-1185">Reference proteome</keyword>
<protein>
    <submittedName>
        <fullName evidence="1">Uncharacterized protein</fullName>
    </submittedName>
</protein>
<sequence length="118" mass="12694">MQESLTSIDQKVDALTMQLDAVMHKIKKHDSQLKEAEQRICTAEDDLVAKGEMLLNMEKILKVIAAKNEELKASGGDSPQIVDGQATAVVSGAVYHSPPIKLLGQRQSTSDGAGEGYT</sequence>
<evidence type="ECO:0000313" key="1">
    <source>
        <dbReference type="EMBL" id="KAJ1092490.1"/>
    </source>
</evidence>